<feature type="chain" id="PRO_5039889792" evidence="1">
    <location>
        <begin position="23"/>
        <end position="151"/>
    </location>
</feature>
<name>A0A9J7IWG8_SPOLT</name>
<evidence type="ECO:0000313" key="2">
    <source>
        <dbReference type="Proteomes" id="UP000301870"/>
    </source>
</evidence>
<accession>A0A9J7IWG8</accession>
<dbReference type="Proteomes" id="UP000301870">
    <property type="component" value="Chromosome 27"/>
</dbReference>
<keyword evidence="2" id="KW-1185">Reference proteome</keyword>
<dbReference type="OrthoDB" id="7423251at2759"/>
<proteinExistence type="predicted"/>
<protein>
    <submittedName>
        <fullName evidence="3">Uncharacterized protein LOC111358639</fullName>
    </submittedName>
</protein>
<evidence type="ECO:0000313" key="3">
    <source>
        <dbReference type="RefSeq" id="XP_022829631.1"/>
    </source>
</evidence>
<dbReference type="RefSeq" id="XP_022829631.1">
    <property type="nucleotide sequence ID" value="XM_022973863.1"/>
</dbReference>
<reference evidence="3" key="1">
    <citation type="submission" date="2025-08" db="UniProtKB">
        <authorList>
            <consortium name="RefSeq"/>
        </authorList>
    </citation>
    <scope>IDENTIFICATION</scope>
    <source>
        <strain evidence="3">Ishihara</strain>
        <tissue evidence="3">Whole body</tissue>
    </source>
</reference>
<organism evidence="2 3">
    <name type="scientific">Spodoptera litura</name>
    <name type="common">Asian cotton leafworm</name>
    <dbReference type="NCBI Taxonomy" id="69820"/>
    <lineage>
        <taxon>Eukaryota</taxon>
        <taxon>Metazoa</taxon>
        <taxon>Ecdysozoa</taxon>
        <taxon>Arthropoda</taxon>
        <taxon>Hexapoda</taxon>
        <taxon>Insecta</taxon>
        <taxon>Pterygota</taxon>
        <taxon>Neoptera</taxon>
        <taxon>Endopterygota</taxon>
        <taxon>Lepidoptera</taxon>
        <taxon>Glossata</taxon>
        <taxon>Ditrysia</taxon>
        <taxon>Noctuoidea</taxon>
        <taxon>Noctuidae</taxon>
        <taxon>Amphipyrinae</taxon>
        <taxon>Spodoptera</taxon>
    </lineage>
</organism>
<dbReference type="GeneID" id="111358639"/>
<sequence>MSSFLKVTIVLFVTMLIFETETIDRHVYQGAGFPPRRDFESSKWLSNRAMDVWYGNRTMIEVLSSEFSNMLMKLTGRGGGRPGRSALEYSNLTSSVNGTTTPQNESDIMFSRSDLNSMIENNKTTRLIHILPMKNNTVFKLLTPILEVPEH</sequence>
<dbReference type="AlphaFoldDB" id="A0A9J7IWG8"/>
<evidence type="ECO:0000256" key="1">
    <source>
        <dbReference type="SAM" id="SignalP"/>
    </source>
</evidence>
<gene>
    <name evidence="3" type="primary">LOC111358639</name>
</gene>
<keyword evidence="1" id="KW-0732">Signal</keyword>
<feature type="signal peptide" evidence="1">
    <location>
        <begin position="1"/>
        <end position="22"/>
    </location>
</feature>
<dbReference type="KEGG" id="sliu:111358639"/>